<dbReference type="Gene3D" id="3.30.565.10">
    <property type="entry name" value="Histidine kinase-like ATPase, C-terminal domain"/>
    <property type="match status" value="1"/>
</dbReference>
<evidence type="ECO:0000256" key="1">
    <source>
        <dbReference type="ARBA" id="ARBA00000085"/>
    </source>
</evidence>
<evidence type="ECO:0000256" key="2">
    <source>
        <dbReference type="ARBA" id="ARBA00004651"/>
    </source>
</evidence>
<organism evidence="15 16">
    <name type="scientific">Bacillus zhangzhouensis</name>
    <dbReference type="NCBI Taxonomy" id="1178540"/>
    <lineage>
        <taxon>Bacteria</taxon>
        <taxon>Bacillati</taxon>
        <taxon>Bacillota</taxon>
        <taxon>Bacilli</taxon>
        <taxon>Bacillales</taxon>
        <taxon>Bacillaceae</taxon>
        <taxon>Bacillus</taxon>
    </lineage>
</organism>
<keyword evidence="11 12" id="KW-0472">Membrane</keyword>
<evidence type="ECO:0000256" key="8">
    <source>
        <dbReference type="ARBA" id="ARBA00022777"/>
    </source>
</evidence>
<keyword evidence="5" id="KW-0597">Phosphoprotein</keyword>
<keyword evidence="10" id="KW-0902">Two-component regulatory system</keyword>
<dbReference type="PANTHER" id="PTHR34220:SF7">
    <property type="entry name" value="SENSOR HISTIDINE KINASE YPDA"/>
    <property type="match status" value="1"/>
</dbReference>
<keyword evidence="4" id="KW-1003">Cell membrane</keyword>
<evidence type="ECO:0000256" key="12">
    <source>
        <dbReference type="SAM" id="Phobius"/>
    </source>
</evidence>
<comment type="caution">
    <text evidence="15">The sequence shown here is derived from an EMBL/GenBank/DDBJ whole genome shotgun (WGS) entry which is preliminary data.</text>
</comment>
<feature type="transmembrane region" description="Helical" evidence="12">
    <location>
        <begin position="175"/>
        <end position="198"/>
    </location>
</feature>
<keyword evidence="7" id="KW-0547">Nucleotide-binding</keyword>
<feature type="domain" description="Histidine kinase" evidence="13">
    <location>
        <begin position="366"/>
        <end position="476"/>
    </location>
</feature>
<dbReference type="InterPro" id="IPR005467">
    <property type="entry name" value="His_kinase_dom"/>
</dbReference>
<feature type="domain" description="HAMP" evidence="14">
    <location>
        <begin position="199"/>
        <end position="252"/>
    </location>
</feature>
<evidence type="ECO:0000259" key="13">
    <source>
        <dbReference type="PROSITE" id="PS50109"/>
    </source>
</evidence>
<keyword evidence="8 15" id="KW-0418">Kinase</keyword>
<evidence type="ECO:0000256" key="9">
    <source>
        <dbReference type="ARBA" id="ARBA00022840"/>
    </source>
</evidence>
<protein>
    <recommendedName>
        <fullName evidence="3">histidine kinase</fullName>
        <ecNumber evidence="3">2.7.13.3</ecNumber>
    </recommendedName>
</protein>
<dbReference type="PRINTS" id="PR00344">
    <property type="entry name" value="BCTRLSENSOR"/>
</dbReference>
<dbReference type="Gene3D" id="6.10.340.10">
    <property type="match status" value="1"/>
</dbReference>
<evidence type="ECO:0000259" key="14">
    <source>
        <dbReference type="PROSITE" id="PS50885"/>
    </source>
</evidence>
<dbReference type="eggNOG" id="COG2972">
    <property type="taxonomic scope" value="Bacteria"/>
</dbReference>
<sequence length="480" mass="54577">MRRIRSKLLLAFLILVLLGNVAAFFVYWSSSKLTSEYSRSFRSFLLLNDISTEAKTMYEKVNAYAIEKDRQFAKEYLESKQKMKSYDQALLKDAGLHAAIPSIEKYQYMMRTLMNESDATMAHVKEGKIKEYAASVKEVRTVSSYIQEQTMTLLDDELSEYQVLYQSLQKRHQTYALFTLCLVTLSIGVALWMAYIIAGGISRPIVHLSRSAKEVSEGNFDGANLHVTSKDEISVLNEAFQRMRQEMKMMIEEMKQKAALDQKIKDMKLKTLQNQMNPHFLFNTLNIVSRMAYLESADATSRLIQSVSTLMRYSLSALSTSVTLEQEVKVVKEYFHIQETRFADRITCKTTIDESCLSVHIPSLTLQPLVENAFIHGVEPKEEGGLVELSIYQDNGFVMIQIRDNGTGINEREKSRLLSEKEENDPNTLSRGHSTGIGLRNVVSRLRLFYGVQDALQIDSKPNEGTTIQLAIPIKEGPAC</sequence>
<reference evidence="15 16" key="1">
    <citation type="submission" date="2012-09" db="EMBL/GenBank/DDBJ databases">
        <title>Genome Sequence of Bacillus sp. DW5-4.</title>
        <authorList>
            <person name="Lai Q."/>
            <person name="Liu Y."/>
            <person name="Shao Z."/>
        </authorList>
    </citation>
    <scope>NUCLEOTIDE SEQUENCE [LARGE SCALE GENOMIC DNA]</scope>
    <source>
        <strain evidence="15 16">DW5-4</strain>
    </source>
</reference>
<dbReference type="InterPro" id="IPR036890">
    <property type="entry name" value="HATPase_C_sf"/>
</dbReference>
<keyword evidence="12" id="KW-0812">Transmembrane</keyword>
<dbReference type="EC" id="2.7.13.3" evidence="3"/>
<dbReference type="InterPro" id="IPR004358">
    <property type="entry name" value="Sig_transdc_His_kin-like_C"/>
</dbReference>
<evidence type="ECO:0000256" key="7">
    <source>
        <dbReference type="ARBA" id="ARBA00022741"/>
    </source>
</evidence>
<evidence type="ECO:0000256" key="3">
    <source>
        <dbReference type="ARBA" id="ARBA00012438"/>
    </source>
</evidence>
<evidence type="ECO:0000256" key="4">
    <source>
        <dbReference type="ARBA" id="ARBA00022475"/>
    </source>
</evidence>
<evidence type="ECO:0000313" key="15">
    <source>
        <dbReference type="EMBL" id="KEP27667.1"/>
    </source>
</evidence>
<evidence type="ECO:0000313" key="16">
    <source>
        <dbReference type="Proteomes" id="UP000028091"/>
    </source>
</evidence>
<dbReference type="OrthoDB" id="9776552at2"/>
<keyword evidence="16" id="KW-1185">Reference proteome</keyword>
<dbReference type="Pfam" id="PF00672">
    <property type="entry name" value="HAMP"/>
    <property type="match status" value="1"/>
</dbReference>
<dbReference type="GO" id="GO:0005524">
    <property type="term" value="F:ATP binding"/>
    <property type="evidence" value="ECO:0007669"/>
    <property type="project" value="UniProtKB-KW"/>
</dbReference>
<keyword evidence="6" id="KW-0808">Transferase</keyword>
<dbReference type="InterPro" id="IPR010559">
    <property type="entry name" value="Sig_transdc_His_kin_internal"/>
</dbReference>
<evidence type="ECO:0000256" key="5">
    <source>
        <dbReference type="ARBA" id="ARBA00022553"/>
    </source>
</evidence>
<keyword evidence="9" id="KW-0067">ATP-binding</keyword>
<dbReference type="Proteomes" id="UP000028091">
    <property type="component" value="Unassembled WGS sequence"/>
</dbReference>
<comment type="subcellular location">
    <subcellularLocation>
        <location evidence="2">Cell membrane</location>
        <topology evidence="2">Multi-pass membrane protein</topology>
    </subcellularLocation>
</comment>
<dbReference type="Pfam" id="PF06580">
    <property type="entry name" value="His_kinase"/>
    <property type="match status" value="1"/>
</dbReference>
<dbReference type="InterPro" id="IPR003660">
    <property type="entry name" value="HAMP_dom"/>
</dbReference>
<dbReference type="SUPFAM" id="SSF158472">
    <property type="entry name" value="HAMP domain-like"/>
    <property type="match status" value="1"/>
</dbReference>
<name>A0A081LEJ1_9BACI</name>
<dbReference type="GO" id="GO:0000155">
    <property type="term" value="F:phosphorelay sensor kinase activity"/>
    <property type="evidence" value="ECO:0007669"/>
    <property type="project" value="InterPro"/>
</dbReference>
<comment type="catalytic activity">
    <reaction evidence="1">
        <text>ATP + protein L-histidine = ADP + protein N-phospho-L-histidine.</text>
        <dbReference type="EC" id="2.7.13.3"/>
    </reaction>
</comment>
<dbReference type="RefSeq" id="WP_034318505.1">
    <property type="nucleotide sequence ID" value="NZ_JOTP01000003.1"/>
</dbReference>
<dbReference type="SMART" id="SM00387">
    <property type="entry name" value="HATPase_c"/>
    <property type="match status" value="1"/>
</dbReference>
<gene>
    <name evidence="15" type="ORF">BA70_11100</name>
</gene>
<dbReference type="SMART" id="SM00304">
    <property type="entry name" value="HAMP"/>
    <property type="match status" value="1"/>
</dbReference>
<dbReference type="InterPro" id="IPR003594">
    <property type="entry name" value="HATPase_dom"/>
</dbReference>
<dbReference type="InterPro" id="IPR050640">
    <property type="entry name" value="Bact_2-comp_sensor_kinase"/>
</dbReference>
<proteinExistence type="predicted"/>
<keyword evidence="12" id="KW-1133">Transmembrane helix</keyword>
<dbReference type="EMBL" id="JOTP01000003">
    <property type="protein sequence ID" value="KEP27667.1"/>
    <property type="molecule type" value="Genomic_DNA"/>
</dbReference>
<dbReference type="PANTHER" id="PTHR34220">
    <property type="entry name" value="SENSOR HISTIDINE KINASE YPDA"/>
    <property type="match status" value="1"/>
</dbReference>
<dbReference type="AlphaFoldDB" id="A0A081LEJ1"/>
<evidence type="ECO:0000256" key="10">
    <source>
        <dbReference type="ARBA" id="ARBA00023012"/>
    </source>
</evidence>
<dbReference type="CDD" id="cd06225">
    <property type="entry name" value="HAMP"/>
    <property type="match status" value="1"/>
</dbReference>
<dbReference type="Pfam" id="PF02518">
    <property type="entry name" value="HATPase_c"/>
    <property type="match status" value="1"/>
</dbReference>
<dbReference type="PROSITE" id="PS50885">
    <property type="entry name" value="HAMP"/>
    <property type="match status" value="1"/>
</dbReference>
<accession>A0A081LEJ1</accession>
<evidence type="ECO:0000256" key="6">
    <source>
        <dbReference type="ARBA" id="ARBA00022679"/>
    </source>
</evidence>
<evidence type="ECO:0000256" key="11">
    <source>
        <dbReference type="ARBA" id="ARBA00023136"/>
    </source>
</evidence>
<dbReference type="PROSITE" id="PS50109">
    <property type="entry name" value="HIS_KIN"/>
    <property type="match status" value="1"/>
</dbReference>
<dbReference type="SUPFAM" id="SSF55874">
    <property type="entry name" value="ATPase domain of HSP90 chaperone/DNA topoisomerase II/histidine kinase"/>
    <property type="match status" value="1"/>
</dbReference>
<dbReference type="GO" id="GO:0005886">
    <property type="term" value="C:plasma membrane"/>
    <property type="evidence" value="ECO:0007669"/>
    <property type="project" value="UniProtKB-SubCell"/>
</dbReference>